<dbReference type="EMBL" id="BMAO01015873">
    <property type="protein sequence ID" value="GFR04855.1"/>
    <property type="molecule type" value="Genomic_DNA"/>
</dbReference>
<feature type="region of interest" description="Disordered" evidence="1">
    <location>
        <begin position="33"/>
        <end position="119"/>
    </location>
</feature>
<evidence type="ECO:0000256" key="1">
    <source>
        <dbReference type="SAM" id="MobiDB-lite"/>
    </source>
</evidence>
<evidence type="ECO:0000313" key="3">
    <source>
        <dbReference type="Proteomes" id="UP000887116"/>
    </source>
</evidence>
<comment type="caution">
    <text evidence="2">The sequence shown here is derived from an EMBL/GenBank/DDBJ whole genome shotgun (WGS) entry which is preliminary data.</text>
</comment>
<sequence length="119" mass="13116">MCSILGLNCTGSAKDLNERIFENLADFTALKNNFKDNSTDNEEIDSTPFSRESVSYSNKQRPTTQTGHSRSSTEVIELHLSSPNGPLLSNGGKSKPPNEKRQFIFAKENSLDDASVYGQ</sequence>
<feature type="compositionally biased region" description="Polar residues" evidence="1">
    <location>
        <begin position="47"/>
        <end position="74"/>
    </location>
</feature>
<gene>
    <name evidence="2" type="ORF">TNCT_270231</name>
</gene>
<organism evidence="2 3">
    <name type="scientific">Trichonephila clavata</name>
    <name type="common">Joro spider</name>
    <name type="synonym">Nephila clavata</name>
    <dbReference type="NCBI Taxonomy" id="2740835"/>
    <lineage>
        <taxon>Eukaryota</taxon>
        <taxon>Metazoa</taxon>
        <taxon>Ecdysozoa</taxon>
        <taxon>Arthropoda</taxon>
        <taxon>Chelicerata</taxon>
        <taxon>Arachnida</taxon>
        <taxon>Araneae</taxon>
        <taxon>Araneomorphae</taxon>
        <taxon>Entelegynae</taxon>
        <taxon>Araneoidea</taxon>
        <taxon>Nephilidae</taxon>
        <taxon>Trichonephila</taxon>
    </lineage>
</organism>
<reference evidence="2" key="1">
    <citation type="submission" date="2020-07" db="EMBL/GenBank/DDBJ databases">
        <title>Multicomponent nature underlies the extraordinary mechanical properties of spider dragline silk.</title>
        <authorList>
            <person name="Kono N."/>
            <person name="Nakamura H."/>
            <person name="Mori M."/>
            <person name="Yoshida Y."/>
            <person name="Ohtoshi R."/>
            <person name="Malay A.D."/>
            <person name="Moran D.A.P."/>
            <person name="Tomita M."/>
            <person name="Numata K."/>
            <person name="Arakawa K."/>
        </authorList>
    </citation>
    <scope>NUCLEOTIDE SEQUENCE</scope>
</reference>
<name>A0A8X6LCN4_TRICU</name>
<dbReference type="AlphaFoldDB" id="A0A8X6LCN4"/>
<keyword evidence="3" id="KW-1185">Reference proteome</keyword>
<dbReference type="Proteomes" id="UP000887116">
    <property type="component" value="Unassembled WGS sequence"/>
</dbReference>
<proteinExistence type="predicted"/>
<evidence type="ECO:0000313" key="2">
    <source>
        <dbReference type="EMBL" id="GFR04855.1"/>
    </source>
</evidence>
<protein>
    <submittedName>
        <fullName evidence="2">Uncharacterized protein</fullName>
    </submittedName>
</protein>
<accession>A0A8X6LCN4</accession>